<dbReference type="InterPro" id="IPR050553">
    <property type="entry name" value="Thioredoxin_ResA/DsbE_sf"/>
</dbReference>
<dbReference type="EMBL" id="CAMXCT010000001">
    <property type="protein sequence ID" value="CAI3972064.1"/>
    <property type="molecule type" value="Genomic_DNA"/>
</dbReference>
<dbReference type="PROSITE" id="PS51257">
    <property type="entry name" value="PROKAR_LIPOPROTEIN"/>
    <property type="match status" value="1"/>
</dbReference>
<dbReference type="PROSITE" id="PS51352">
    <property type="entry name" value="THIOREDOXIN_2"/>
    <property type="match status" value="1"/>
</dbReference>
<dbReference type="GO" id="GO:0017004">
    <property type="term" value="P:cytochrome complex assembly"/>
    <property type="evidence" value="ECO:0007669"/>
    <property type="project" value="UniProtKB-KW"/>
</dbReference>
<feature type="chain" id="PRO_5043271752" evidence="8">
    <location>
        <begin position="24"/>
        <end position="1285"/>
    </location>
</feature>
<evidence type="ECO:0000256" key="6">
    <source>
        <dbReference type="PROSITE-ProRule" id="PRU00339"/>
    </source>
</evidence>
<feature type="repeat" description="TPR" evidence="6">
    <location>
        <begin position="777"/>
        <end position="810"/>
    </location>
</feature>
<dbReference type="InterPro" id="IPR036249">
    <property type="entry name" value="Thioredoxin-like_sf"/>
</dbReference>
<dbReference type="InterPro" id="IPR000073">
    <property type="entry name" value="AB_hydrolase_1"/>
</dbReference>
<proteinExistence type="inferred from homology"/>
<evidence type="ECO:0000313" key="12">
    <source>
        <dbReference type="EMBL" id="CAL4759376.1"/>
    </source>
</evidence>
<dbReference type="CDD" id="cd02966">
    <property type="entry name" value="TlpA_like_family"/>
    <property type="match status" value="1"/>
</dbReference>
<dbReference type="InterPro" id="IPR029058">
    <property type="entry name" value="AB_hydrolase_fold"/>
</dbReference>
<evidence type="ECO:0000256" key="8">
    <source>
        <dbReference type="SAM" id="SignalP"/>
    </source>
</evidence>
<keyword evidence="3" id="KW-0201">Cytochrome c-type biogenesis</keyword>
<dbReference type="SMART" id="SM00028">
    <property type="entry name" value="TPR"/>
    <property type="match status" value="3"/>
</dbReference>
<dbReference type="SUPFAM" id="SSF52833">
    <property type="entry name" value="Thioredoxin-like"/>
    <property type="match status" value="1"/>
</dbReference>
<evidence type="ECO:0000256" key="7">
    <source>
        <dbReference type="SAM" id="MobiDB-lite"/>
    </source>
</evidence>
<keyword evidence="5" id="KW-0676">Redox-active center</keyword>
<feature type="signal peptide" evidence="8">
    <location>
        <begin position="1"/>
        <end position="23"/>
    </location>
</feature>
<evidence type="ECO:0000256" key="1">
    <source>
        <dbReference type="ARBA" id="ARBA00004196"/>
    </source>
</evidence>
<evidence type="ECO:0000256" key="5">
    <source>
        <dbReference type="ARBA" id="ARBA00023284"/>
    </source>
</evidence>
<dbReference type="InterPro" id="IPR013766">
    <property type="entry name" value="Thioredoxin_domain"/>
</dbReference>
<keyword evidence="4" id="KW-1015">Disulfide bond</keyword>
<protein>
    <submittedName>
        <fullName evidence="12">Hydrolase YtaP</fullName>
    </submittedName>
</protein>
<dbReference type="Pfam" id="PF00561">
    <property type="entry name" value="Abhydrolase_1"/>
    <property type="match status" value="1"/>
</dbReference>
<gene>
    <name evidence="10" type="ORF">C1SCF055_LOCUS654</name>
</gene>
<keyword evidence="8" id="KW-0732">Signal</keyword>
<dbReference type="EMBL" id="CAMXCT030000001">
    <property type="protein sequence ID" value="CAL4759376.1"/>
    <property type="molecule type" value="Genomic_DNA"/>
</dbReference>
<dbReference type="SUPFAM" id="SSF53474">
    <property type="entry name" value="alpha/beta-Hydrolases"/>
    <property type="match status" value="2"/>
</dbReference>
<evidence type="ECO:0000256" key="2">
    <source>
        <dbReference type="ARBA" id="ARBA00010505"/>
    </source>
</evidence>
<feature type="domain" description="Thioredoxin" evidence="9">
    <location>
        <begin position="39"/>
        <end position="200"/>
    </location>
</feature>
<evidence type="ECO:0000313" key="11">
    <source>
        <dbReference type="EMBL" id="CAL1125439.1"/>
    </source>
</evidence>
<dbReference type="EMBL" id="CAMXCT020000001">
    <property type="protein sequence ID" value="CAL1125439.1"/>
    <property type="molecule type" value="Genomic_DNA"/>
</dbReference>
<reference evidence="10" key="1">
    <citation type="submission" date="2022-10" db="EMBL/GenBank/DDBJ databases">
        <authorList>
            <person name="Chen Y."/>
            <person name="Dougan E. K."/>
            <person name="Chan C."/>
            <person name="Rhodes N."/>
            <person name="Thang M."/>
        </authorList>
    </citation>
    <scope>NUCLEOTIDE SEQUENCE</scope>
</reference>
<dbReference type="PRINTS" id="PR00111">
    <property type="entry name" value="ABHYDROLASE"/>
</dbReference>
<dbReference type="PROSITE" id="PS50005">
    <property type="entry name" value="TPR"/>
    <property type="match status" value="1"/>
</dbReference>
<keyword evidence="13" id="KW-1185">Reference proteome</keyword>
<sequence length="1285" mass="142464">MKRFVESPIAVVLILMSLTLITAVGCESANSPEAPENETEAAESAEETSAAATVSAADVALIDKAGFDAFLAENKGKVVFVDYWATWCGNCKEMFPHTVELQKKYGDDGLVVVAASVDEPNEENKEAVAEFLSSQGGDLEAFILTGDEDVMDAFGIEIAVPHYQLFDAEGQLAKKFVFGDPTSPSPTPEEIDAAIGSLNLLLLLALSMLASPALAVAETPAEAAAESSSETPATPDPVAKLIEQLGHDSFFVRERAQQDLAAMGFDAFDALTVAEYHEDIEIAARARYLLRLLEVHWIDDNDPPEVQELLTEFDQLDIPARREQMRQLAALPEDKGLEALCRLARFQRNELLSKWAALLVIEQHSGHEQWESLPTGQPADETAVWALSQVEPPPQSSLEVIGEEKWADRQAVILKAIAASPRPAANWLRTYATLRTSEDMPSKKWSELVDEEAAVLARTPQQSAPLIVSRMLLQQATWLRTLNRPADADTAMFRILEFVGSDVESLSEMTMWLVHSETWAALDELEERFSAVIEDNPMLAYTLAYARSKQGQTERAEALVDKARKMNPGNYKAHYDVAALLHERGWIDWAKGEYQTIIDHEARDDAYLRYAFISHRYLAEFDHDAGNELEASKKMDLTNELLEELAKKAGQEQRRLLNSGPSDARRNLFFGLHLKQEGKYDEAREHLYRALQYDDTDADVLIALYELPNLDEKQREDLVNDIREACELFRGQIQQDPENATPYNQLAWLVANTEGDQDEALRASLRSLELGEEPDHPGRLDTLARCYYAQGELEKAVEVQTKAVQLEPQTGQMSRQLAFFLKKRDEAQAVFRERLLAALGGPWPEPAELNASVSHTQACDGYTLEHVAFDAEPGDRVPAVLLLPSGVSAERQAAAICVLHQHNNEWSLGKSEPAGLAGDRRQHVGVALARAGYVVLCIDVLGFEDRQSSELPGGDFERFLFLKYAVQGKSLAWKNILDIRRAVDYLVSRQEVDASRIGCFGHSMGSTLTWMAGPWEPRFKALVGNCCLPTYAGIERHRLLHCFANFIPGILADGDTPEIVSLIAPRPLHLNFGELDTGSPIEEVRAAVKTIAAAYERQNAGNHFTHFIEPETGHELTAEMWRRVLEALATTHRVIAPDLRGFGTSDTTPGTTTMRRFADDVAAILDALGVSDPITFCGLSMGGYIAWQFWKHHAARLGALVLCDTRAAPDSEEAAQGRHDTAEKVLRQGRIPLVRAMIPKLFSQATREQNPQMIEAVREMIGRASPEGIAAALRGMAEREDARHR</sequence>
<dbReference type="GO" id="GO:0016787">
    <property type="term" value="F:hydrolase activity"/>
    <property type="evidence" value="ECO:0007669"/>
    <property type="project" value="UniProtKB-KW"/>
</dbReference>
<dbReference type="Pfam" id="PF05448">
    <property type="entry name" value="AXE1"/>
    <property type="match status" value="1"/>
</dbReference>
<evidence type="ECO:0000256" key="4">
    <source>
        <dbReference type="ARBA" id="ARBA00023157"/>
    </source>
</evidence>
<evidence type="ECO:0000259" key="9">
    <source>
        <dbReference type="PROSITE" id="PS51352"/>
    </source>
</evidence>
<dbReference type="InterPro" id="IPR013740">
    <property type="entry name" value="Redoxin"/>
</dbReference>
<dbReference type="PANTHER" id="PTHR42852:SF6">
    <property type="entry name" value="THIOL:DISULFIDE INTERCHANGE PROTEIN DSBE"/>
    <property type="match status" value="1"/>
</dbReference>
<comment type="caution">
    <text evidence="10">The sequence shown here is derived from an EMBL/GenBank/DDBJ whole genome shotgun (WGS) entry which is preliminary data.</text>
</comment>
<keyword evidence="12" id="KW-0378">Hydrolase</keyword>
<name>A0A9P1FCU1_9DINO</name>
<dbReference type="Gene3D" id="3.40.50.1820">
    <property type="entry name" value="alpha/beta hydrolase"/>
    <property type="match status" value="2"/>
</dbReference>
<evidence type="ECO:0000256" key="3">
    <source>
        <dbReference type="ARBA" id="ARBA00022748"/>
    </source>
</evidence>
<reference evidence="11" key="2">
    <citation type="submission" date="2024-04" db="EMBL/GenBank/DDBJ databases">
        <authorList>
            <person name="Chen Y."/>
            <person name="Shah S."/>
            <person name="Dougan E. K."/>
            <person name="Thang M."/>
            <person name="Chan C."/>
        </authorList>
    </citation>
    <scope>NUCLEOTIDE SEQUENCE [LARGE SCALE GENOMIC DNA]</scope>
</reference>
<dbReference type="Gene3D" id="1.25.40.10">
    <property type="entry name" value="Tetratricopeptide repeat domain"/>
    <property type="match status" value="2"/>
</dbReference>
<dbReference type="InterPro" id="IPR008391">
    <property type="entry name" value="AXE1_dom"/>
</dbReference>
<organism evidence="10">
    <name type="scientific">Cladocopium goreaui</name>
    <dbReference type="NCBI Taxonomy" id="2562237"/>
    <lineage>
        <taxon>Eukaryota</taxon>
        <taxon>Sar</taxon>
        <taxon>Alveolata</taxon>
        <taxon>Dinophyceae</taxon>
        <taxon>Suessiales</taxon>
        <taxon>Symbiodiniaceae</taxon>
        <taxon>Cladocopium</taxon>
    </lineage>
</organism>
<evidence type="ECO:0000313" key="10">
    <source>
        <dbReference type="EMBL" id="CAI3972064.1"/>
    </source>
</evidence>
<dbReference type="Pfam" id="PF08534">
    <property type="entry name" value="Redoxin"/>
    <property type="match status" value="1"/>
</dbReference>
<dbReference type="Gene3D" id="3.40.30.10">
    <property type="entry name" value="Glutaredoxin"/>
    <property type="match status" value="1"/>
</dbReference>
<dbReference type="InterPro" id="IPR019734">
    <property type="entry name" value="TPR_rpt"/>
</dbReference>
<dbReference type="GO" id="GO:0006950">
    <property type="term" value="P:response to stress"/>
    <property type="evidence" value="ECO:0007669"/>
    <property type="project" value="UniProtKB-ARBA"/>
</dbReference>
<dbReference type="OrthoDB" id="2121326at2759"/>
<feature type="region of interest" description="Disordered" evidence="7">
    <location>
        <begin position="29"/>
        <end position="48"/>
    </location>
</feature>
<dbReference type="SUPFAM" id="SSF48452">
    <property type="entry name" value="TPR-like"/>
    <property type="match status" value="1"/>
</dbReference>
<dbReference type="InterPro" id="IPR011990">
    <property type="entry name" value="TPR-like_helical_dom_sf"/>
</dbReference>
<dbReference type="PANTHER" id="PTHR42852">
    <property type="entry name" value="THIOL:DISULFIDE INTERCHANGE PROTEIN DSBE"/>
    <property type="match status" value="1"/>
</dbReference>
<comment type="subcellular location">
    <subcellularLocation>
        <location evidence="1">Cell envelope</location>
    </subcellularLocation>
</comment>
<dbReference type="GO" id="GO:0016491">
    <property type="term" value="F:oxidoreductase activity"/>
    <property type="evidence" value="ECO:0007669"/>
    <property type="project" value="InterPro"/>
</dbReference>
<comment type="similarity">
    <text evidence="2">Belongs to the peroxiredoxin family. Prx5 subfamily.</text>
</comment>
<keyword evidence="6" id="KW-0802">TPR repeat</keyword>
<accession>A0A9P1FCU1</accession>
<evidence type="ECO:0000313" key="13">
    <source>
        <dbReference type="Proteomes" id="UP001152797"/>
    </source>
</evidence>
<dbReference type="Pfam" id="PF13181">
    <property type="entry name" value="TPR_8"/>
    <property type="match status" value="1"/>
</dbReference>
<dbReference type="Proteomes" id="UP001152797">
    <property type="component" value="Unassembled WGS sequence"/>
</dbReference>
<feature type="compositionally biased region" description="Acidic residues" evidence="7">
    <location>
        <begin position="35"/>
        <end position="46"/>
    </location>
</feature>